<dbReference type="EMBL" id="JAJCIS010000015">
    <property type="protein sequence ID" value="MCB7388838.1"/>
    <property type="molecule type" value="Genomic_DNA"/>
</dbReference>
<feature type="DNA-binding region" description="H-T-H motif" evidence="2">
    <location>
        <begin position="30"/>
        <end position="49"/>
    </location>
</feature>
<dbReference type="Gene3D" id="1.10.10.60">
    <property type="entry name" value="Homeodomain-like"/>
    <property type="match status" value="1"/>
</dbReference>
<evidence type="ECO:0000256" key="1">
    <source>
        <dbReference type="ARBA" id="ARBA00023125"/>
    </source>
</evidence>
<dbReference type="InterPro" id="IPR036271">
    <property type="entry name" value="Tet_transcr_reg_TetR-rel_C_sf"/>
</dbReference>
<gene>
    <name evidence="4" type="ORF">LIZ65_16240</name>
</gene>
<dbReference type="InterPro" id="IPR050624">
    <property type="entry name" value="HTH-type_Tx_Regulator"/>
</dbReference>
<dbReference type="InterPro" id="IPR001647">
    <property type="entry name" value="HTH_TetR"/>
</dbReference>
<organism evidence="4 5">
    <name type="scientific">Bariatricus massiliensis</name>
    <dbReference type="NCBI Taxonomy" id="1745713"/>
    <lineage>
        <taxon>Bacteria</taxon>
        <taxon>Bacillati</taxon>
        <taxon>Bacillota</taxon>
        <taxon>Clostridia</taxon>
        <taxon>Lachnospirales</taxon>
        <taxon>Lachnospiraceae</taxon>
        <taxon>Bariatricus</taxon>
    </lineage>
</organism>
<evidence type="ECO:0000259" key="3">
    <source>
        <dbReference type="PROSITE" id="PS50977"/>
    </source>
</evidence>
<dbReference type="Gene3D" id="1.10.357.10">
    <property type="entry name" value="Tetracycline Repressor, domain 2"/>
    <property type="match status" value="1"/>
</dbReference>
<dbReference type="InterPro" id="IPR009057">
    <property type="entry name" value="Homeodomain-like_sf"/>
</dbReference>
<dbReference type="SUPFAM" id="SSF48498">
    <property type="entry name" value="Tetracyclin repressor-like, C-terminal domain"/>
    <property type="match status" value="1"/>
</dbReference>
<dbReference type="Proteomes" id="UP001299546">
    <property type="component" value="Unassembled WGS sequence"/>
</dbReference>
<evidence type="ECO:0000256" key="2">
    <source>
        <dbReference type="PROSITE-ProRule" id="PRU00335"/>
    </source>
</evidence>
<dbReference type="Pfam" id="PF00440">
    <property type="entry name" value="TetR_N"/>
    <property type="match status" value="1"/>
</dbReference>
<evidence type="ECO:0000313" key="5">
    <source>
        <dbReference type="Proteomes" id="UP001299546"/>
    </source>
</evidence>
<proteinExistence type="predicted"/>
<name>A0ABS8DK71_9FIRM</name>
<reference evidence="4 5" key="1">
    <citation type="submission" date="2021-10" db="EMBL/GenBank/DDBJ databases">
        <title>Collection of gut derived symbiotic bacterial strains cultured from healthy donors.</title>
        <authorList>
            <person name="Lin H."/>
            <person name="Littmann E."/>
            <person name="Kohout C."/>
            <person name="Pamer E.G."/>
        </authorList>
    </citation>
    <scope>NUCLEOTIDE SEQUENCE [LARGE SCALE GENOMIC DNA]</scope>
    <source>
        <strain evidence="4 5">DFI.1.165</strain>
    </source>
</reference>
<dbReference type="PROSITE" id="PS50977">
    <property type="entry name" value="HTH_TETR_2"/>
    <property type="match status" value="1"/>
</dbReference>
<keyword evidence="5" id="KW-1185">Reference proteome</keyword>
<dbReference type="PRINTS" id="PR00455">
    <property type="entry name" value="HTHTETR"/>
</dbReference>
<dbReference type="SUPFAM" id="SSF46689">
    <property type="entry name" value="Homeodomain-like"/>
    <property type="match status" value="1"/>
</dbReference>
<feature type="domain" description="HTH tetR-type" evidence="3">
    <location>
        <begin position="7"/>
        <end position="67"/>
    </location>
</feature>
<evidence type="ECO:0000313" key="4">
    <source>
        <dbReference type="EMBL" id="MCB7388838.1"/>
    </source>
</evidence>
<accession>A0ABS8DK71</accession>
<dbReference type="PANTHER" id="PTHR43479:SF11">
    <property type="entry name" value="ACREF_ENVCD OPERON REPRESSOR-RELATED"/>
    <property type="match status" value="1"/>
</dbReference>
<sequence length="199" mass="23153">MSTLHRQKAKDQIMAAAWKLFQTQGYDETTISQIIEESGTSRSTFYHHFHGKDELLFSIAYTYDADYDTWLEQCDSSLPAVDQLIAFNTFVMKNLEESPYLDLYPSLYGLQVTTGGIRHILNPDRRYYQILREILKRGLKNGEISSPYSYAQLCEMITNMQIGLTYAWCLNQRRHSLLQYGETLISPFLESLRADHLEK</sequence>
<comment type="caution">
    <text evidence="4">The sequence shown here is derived from an EMBL/GenBank/DDBJ whole genome shotgun (WGS) entry which is preliminary data.</text>
</comment>
<protein>
    <submittedName>
        <fullName evidence="4">TetR/AcrR family transcriptional regulator</fullName>
    </submittedName>
</protein>
<dbReference type="RefSeq" id="WP_066738171.1">
    <property type="nucleotide sequence ID" value="NZ_JAJCIQ010000015.1"/>
</dbReference>
<keyword evidence="1 2" id="KW-0238">DNA-binding</keyword>
<dbReference type="PANTHER" id="PTHR43479">
    <property type="entry name" value="ACREF/ENVCD OPERON REPRESSOR-RELATED"/>
    <property type="match status" value="1"/>
</dbReference>